<evidence type="ECO:0000313" key="9">
    <source>
        <dbReference type="EMBL" id="QGU08007.1"/>
    </source>
</evidence>
<feature type="transmembrane region" description="Helical" evidence="8">
    <location>
        <begin position="207"/>
        <end position="228"/>
    </location>
</feature>
<evidence type="ECO:0000256" key="3">
    <source>
        <dbReference type="ARBA" id="ARBA00022676"/>
    </source>
</evidence>
<dbReference type="KEGG" id="cok:COCCU_10440"/>
<keyword evidence="2" id="KW-1003">Cell membrane</keyword>
<feature type="transmembrane region" description="Helical" evidence="8">
    <location>
        <begin position="34"/>
        <end position="54"/>
    </location>
</feature>
<name>A0A6B8W7U9_9CORY</name>
<evidence type="ECO:0000256" key="7">
    <source>
        <dbReference type="ARBA" id="ARBA00023136"/>
    </source>
</evidence>
<dbReference type="GO" id="GO:0005886">
    <property type="term" value="C:plasma membrane"/>
    <property type="evidence" value="ECO:0007669"/>
    <property type="project" value="UniProtKB-SubCell"/>
</dbReference>
<dbReference type="EMBL" id="CP046455">
    <property type="protein sequence ID" value="QGU08007.1"/>
    <property type="molecule type" value="Genomic_DNA"/>
</dbReference>
<feature type="transmembrane region" description="Helical" evidence="8">
    <location>
        <begin position="75"/>
        <end position="93"/>
    </location>
</feature>
<reference evidence="9 10" key="1">
    <citation type="submission" date="2019-11" db="EMBL/GenBank/DDBJ databases">
        <title>Complete genome sequence of Corynebacterium kalinowskii 1959, a novel Corynebacterium species isolated from soil of a small paddock in Vilsendorf, Germany.</title>
        <authorList>
            <person name="Schaffert L."/>
            <person name="Ruwe M."/>
            <person name="Milse J."/>
            <person name="Hanuschka K."/>
            <person name="Ortseifen V."/>
            <person name="Droste J."/>
            <person name="Brandt D."/>
            <person name="Schlueter L."/>
            <person name="Kutter Y."/>
            <person name="Vinke S."/>
            <person name="Viehoefer P."/>
            <person name="Jacob L."/>
            <person name="Luebke N.-C."/>
            <person name="Schulte-Berndt E."/>
            <person name="Hain C."/>
            <person name="Linder M."/>
            <person name="Schmidt P."/>
            <person name="Wollenschlaeger L."/>
            <person name="Luttermann T."/>
            <person name="Thieme E."/>
            <person name="Hassa J."/>
            <person name="Haak M."/>
            <person name="Wittchen M."/>
            <person name="Mentz A."/>
            <person name="Persicke M."/>
            <person name="Busche T."/>
            <person name="Ruckert C."/>
        </authorList>
    </citation>
    <scope>NUCLEOTIDE SEQUENCE [LARGE SCALE GENOMIC DNA]</scope>
    <source>
        <strain evidence="9 10">2039</strain>
    </source>
</reference>
<dbReference type="GO" id="GO:0009103">
    <property type="term" value="P:lipopolysaccharide biosynthetic process"/>
    <property type="evidence" value="ECO:0007669"/>
    <property type="project" value="UniProtKB-ARBA"/>
</dbReference>
<dbReference type="AlphaFoldDB" id="A0A6B8W7U9"/>
<feature type="transmembrane region" description="Helical" evidence="8">
    <location>
        <begin position="332"/>
        <end position="352"/>
    </location>
</feature>
<keyword evidence="10" id="KW-1185">Reference proteome</keyword>
<evidence type="ECO:0000256" key="1">
    <source>
        <dbReference type="ARBA" id="ARBA00004651"/>
    </source>
</evidence>
<evidence type="ECO:0000313" key="10">
    <source>
        <dbReference type="Proteomes" id="UP000424462"/>
    </source>
</evidence>
<protein>
    <submittedName>
        <fullName evidence="9">Uncharacterized protein</fullName>
    </submittedName>
</protein>
<gene>
    <name evidence="9" type="ORF">COCCU_10440</name>
</gene>
<evidence type="ECO:0000256" key="5">
    <source>
        <dbReference type="ARBA" id="ARBA00022692"/>
    </source>
</evidence>
<keyword evidence="3" id="KW-0328">Glycosyltransferase</keyword>
<feature type="transmembrane region" description="Helical" evidence="8">
    <location>
        <begin position="113"/>
        <end position="133"/>
    </location>
</feature>
<organism evidence="9 10">
    <name type="scientific">Corynebacterium occultum</name>
    <dbReference type="NCBI Taxonomy" id="2675219"/>
    <lineage>
        <taxon>Bacteria</taxon>
        <taxon>Bacillati</taxon>
        <taxon>Actinomycetota</taxon>
        <taxon>Actinomycetes</taxon>
        <taxon>Mycobacteriales</taxon>
        <taxon>Corynebacteriaceae</taxon>
        <taxon>Corynebacterium</taxon>
    </lineage>
</organism>
<feature type="transmembrane region" description="Helical" evidence="8">
    <location>
        <begin position="145"/>
        <end position="164"/>
    </location>
</feature>
<dbReference type="RefSeq" id="WP_231598741.1">
    <property type="nucleotide sequence ID" value="NZ_CP046455.1"/>
</dbReference>
<sequence length="576" mass="62926">MSLLHDPHNQRNLPEYSFRHHDPRQGLSLRWNRLSRWILLASFLLYLGVGVWLARGEGFMMGDSLSRVQSAQAVLYSRYPHLAAMGFVFTPLSTLAELPFVALSPLLPGMTKWGLAAVIVSAGFMAAAVQQLWKITGDRGLSLPVAALMILVFALHPMVVLYGASGMSEAPFCFAMLLSTRRLIRWLSTDDVHDLVGGGVGLALAFLARYDALVVAAVATLMVGLLSWRRSRPGRADFHPGYAVVDMIVFAAPLALAFLVWVASSWLATGDLLAQFTSAYGNTAIIDQSGGVASGVTALGDSLMRTWLQAPLLILLLPVVGWLSWRRRDPEPLIAPVLFGTVLAFQMLTAMMGGAFGFLRFFMVGAILVAVLLIQLAPPRGHLAARRTGRGFTPRHSSTPLPATLLILLSVLVFGGHAITWQGMSSLRWAPQEYALAELFPGAESSPSEEAGRREILRTFSTERRLAQHLDSLDLEDGEVLTDTTFAFAVLTASENPKQFTVPSDSDFIIRLEEPAVTQVRYILTVAPEGRGANDPVNRRYPSIYADGADLATLELEIPNEGSGQPDYRLYRVMEP</sequence>
<evidence type="ECO:0000256" key="6">
    <source>
        <dbReference type="ARBA" id="ARBA00022989"/>
    </source>
</evidence>
<evidence type="ECO:0000256" key="2">
    <source>
        <dbReference type="ARBA" id="ARBA00022475"/>
    </source>
</evidence>
<evidence type="ECO:0000256" key="4">
    <source>
        <dbReference type="ARBA" id="ARBA00022679"/>
    </source>
</evidence>
<evidence type="ECO:0000256" key="8">
    <source>
        <dbReference type="SAM" id="Phobius"/>
    </source>
</evidence>
<feature type="transmembrane region" description="Helical" evidence="8">
    <location>
        <begin position="399"/>
        <end position="421"/>
    </location>
</feature>
<dbReference type="GO" id="GO:0016763">
    <property type="term" value="F:pentosyltransferase activity"/>
    <property type="evidence" value="ECO:0007669"/>
    <property type="project" value="TreeGrafter"/>
</dbReference>
<feature type="transmembrane region" description="Helical" evidence="8">
    <location>
        <begin position="358"/>
        <end position="378"/>
    </location>
</feature>
<dbReference type="PANTHER" id="PTHR33908">
    <property type="entry name" value="MANNOSYLTRANSFERASE YKCB-RELATED"/>
    <property type="match status" value="1"/>
</dbReference>
<keyword evidence="6 8" id="KW-1133">Transmembrane helix</keyword>
<keyword evidence="7 8" id="KW-0472">Membrane</keyword>
<keyword evidence="5 8" id="KW-0812">Transmembrane</keyword>
<feature type="transmembrane region" description="Helical" evidence="8">
    <location>
        <begin position="240"/>
        <end position="263"/>
    </location>
</feature>
<accession>A0A6B8W7U9</accession>
<dbReference type="InterPro" id="IPR050297">
    <property type="entry name" value="LipidA_mod_glycosyltrf_83"/>
</dbReference>
<dbReference type="PANTHER" id="PTHR33908:SF11">
    <property type="entry name" value="MEMBRANE PROTEIN"/>
    <property type="match status" value="1"/>
</dbReference>
<dbReference type="Proteomes" id="UP000424462">
    <property type="component" value="Chromosome"/>
</dbReference>
<keyword evidence="4" id="KW-0808">Transferase</keyword>
<feature type="transmembrane region" description="Helical" evidence="8">
    <location>
        <begin position="307"/>
        <end position="325"/>
    </location>
</feature>
<proteinExistence type="predicted"/>
<comment type="subcellular location">
    <subcellularLocation>
        <location evidence="1">Cell membrane</location>
        <topology evidence="1">Multi-pass membrane protein</topology>
    </subcellularLocation>
</comment>